<protein>
    <submittedName>
        <fullName evidence="4">Uncharacterized protein LOC106174035 isoform X1</fullName>
    </submittedName>
</protein>
<reference evidence="4" key="1">
    <citation type="submission" date="2025-08" db="UniProtKB">
        <authorList>
            <consortium name="RefSeq"/>
        </authorList>
    </citation>
    <scope>IDENTIFICATION</scope>
    <source>
        <tissue evidence="4">Gonads</tissue>
    </source>
</reference>
<dbReference type="InterPro" id="IPR045866">
    <property type="entry name" value="FAM210A/B-like"/>
</dbReference>
<evidence type="ECO:0000313" key="4">
    <source>
        <dbReference type="RefSeq" id="XP_013410861.1"/>
    </source>
</evidence>
<accession>A0A1S3JL45</accession>
<dbReference type="RefSeq" id="XP_013410861.1">
    <property type="nucleotide sequence ID" value="XM_013555407.1"/>
</dbReference>
<evidence type="ECO:0000256" key="1">
    <source>
        <dbReference type="SAM" id="MobiDB-lite"/>
    </source>
</evidence>
<dbReference type="OrthoDB" id="426386at2759"/>
<dbReference type="AlphaFoldDB" id="A0A1S3JL45"/>
<dbReference type="Proteomes" id="UP000085678">
    <property type="component" value="Unplaced"/>
</dbReference>
<name>A0A1S3JL45_LINAN</name>
<evidence type="ECO:0000259" key="2">
    <source>
        <dbReference type="Pfam" id="PF06916"/>
    </source>
</evidence>
<feature type="domain" description="DUF1279" evidence="2">
    <location>
        <begin position="297"/>
        <end position="384"/>
    </location>
</feature>
<sequence length="422" mass="46155">MLSICSTFALRSARYSLPGIRAISTSSCLLTGPLDDQGHVVIKDKPSQGKHGRPEHAFAPHHCQDLEVLSQIDDAIKETEEMMIGGSETARVHVHAAASAAADTDSPDSNYCDAHSNIDLHCVMQTMVPEPVDTNNGSPSHVNMPGGGQLRNDKYVYDNLHEIYPSRKYHTSARQYSSAPPEPKYWTSTDPCPQGIQGDDCERFKLWLENCRKYGLQDCDREVQGIQEGRKTVAQVIAEQDEMIRKINAHYKKNGDKEQFGQQKRGYASLVFPQRRHYCTKSDPPPPAGEVQLSGAQKLKLAVKDYGSTVVVFHVSLSLASLGGFYLAVTSGIDMVGLLTKIGIGTQYLESGVLTGASTFVIAYAVHKVFAPVRIAITLSVTPFLVRYLRNIGLLKPPKAAVVKPADETESTPGGDSKTDKL</sequence>
<dbReference type="InParanoid" id="A0A1S3JL45"/>
<keyword evidence="3" id="KW-1185">Reference proteome</keyword>
<feature type="region of interest" description="Disordered" evidence="1">
    <location>
        <begin position="401"/>
        <end position="422"/>
    </location>
</feature>
<dbReference type="GeneID" id="106174035"/>
<feature type="region of interest" description="Disordered" evidence="1">
    <location>
        <begin position="171"/>
        <end position="191"/>
    </location>
</feature>
<dbReference type="PANTHER" id="PTHR21377">
    <property type="entry name" value="PROTEIN FAM210B, MITOCHONDRIAL"/>
    <property type="match status" value="1"/>
</dbReference>
<organism evidence="3 4">
    <name type="scientific">Lingula anatina</name>
    <name type="common">Brachiopod</name>
    <name type="synonym">Lingula unguis</name>
    <dbReference type="NCBI Taxonomy" id="7574"/>
    <lineage>
        <taxon>Eukaryota</taxon>
        <taxon>Metazoa</taxon>
        <taxon>Spiralia</taxon>
        <taxon>Lophotrochozoa</taxon>
        <taxon>Brachiopoda</taxon>
        <taxon>Linguliformea</taxon>
        <taxon>Lingulata</taxon>
        <taxon>Lingulida</taxon>
        <taxon>Linguloidea</taxon>
        <taxon>Lingulidae</taxon>
        <taxon>Lingula</taxon>
    </lineage>
</organism>
<dbReference type="InterPro" id="IPR009688">
    <property type="entry name" value="FAM210A/B-like_dom"/>
</dbReference>
<dbReference type="PANTHER" id="PTHR21377:SF0">
    <property type="entry name" value="PROTEIN FAM210B, MITOCHONDRIAL"/>
    <property type="match status" value="1"/>
</dbReference>
<dbReference type="KEGG" id="lak:106174035"/>
<dbReference type="GO" id="GO:0005739">
    <property type="term" value="C:mitochondrion"/>
    <property type="evidence" value="ECO:0007669"/>
    <property type="project" value="TreeGrafter"/>
</dbReference>
<dbReference type="Pfam" id="PF06916">
    <property type="entry name" value="FAM210A-B_dom"/>
    <property type="match status" value="1"/>
</dbReference>
<proteinExistence type="predicted"/>
<gene>
    <name evidence="4" type="primary">LOC106174035</name>
</gene>
<evidence type="ECO:0000313" key="3">
    <source>
        <dbReference type="Proteomes" id="UP000085678"/>
    </source>
</evidence>